<proteinExistence type="inferred from homology"/>
<dbReference type="EMBL" id="PYGC01000004">
    <property type="protein sequence ID" value="PSK83355.1"/>
    <property type="molecule type" value="Genomic_DNA"/>
</dbReference>
<keyword evidence="9" id="KW-1185">Reference proteome</keyword>
<dbReference type="EMBL" id="BLAU01000001">
    <property type="protein sequence ID" value="GET21764.1"/>
    <property type="molecule type" value="Genomic_DNA"/>
</dbReference>
<evidence type="ECO:0000256" key="4">
    <source>
        <dbReference type="ARBA" id="ARBA00023136"/>
    </source>
</evidence>
<evidence type="ECO:0000256" key="3">
    <source>
        <dbReference type="ARBA" id="ARBA00022989"/>
    </source>
</evidence>
<evidence type="ECO:0000313" key="9">
    <source>
        <dbReference type="Proteomes" id="UP000396862"/>
    </source>
</evidence>
<feature type="transmembrane region" description="Helical" evidence="5">
    <location>
        <begin position="199"/>
        <end position="219"/>
    </location>
</feature>
<dbReference type="InterPro" id="IPR002781">
    <property type="entry name" value="TM_pro_TauE-like"/>
</dbReference>
<keyword evidence="4 5" id="KW-0472">Membrane</keyword>
<gene>
    <name evidence="7" type="ORF">CLV93_104285</name>
    <name evidence="6" type="ORF">JCM18694_20100</name>
</gene>
<dbReference type="Proteomes" id="UP000240621">
    <property type="component" value="Unassembled WGS sequence"/>
</dbReference>
<evidence type="ECO:0000313" key="8">
    <source>
        <dbReference type="Proteomes" id="UP000240621"/>
    </source>
</evidence>
<feature type="transmembrane region" description="Helical" evidence="5">
    <location>
        <begin position="118"/>
        <end position="135"/>
    </location>
</feature>
<evidence type="ECO:0000256" key="1">
    <source>
        <dbReference type="ARBA" id="ARBA00004141"/>
    </source>
</evidence>
<sequence>MFTEHTNVSLTYKYLMDIVFLIIIGIFTGLVTGLTGASGVMVVVPLIHLLLKFTIHEAIGTSLVVDVLTPLAIAYTFYKNGNIDMKSGGFVALASIIMALVGARFSDKIPDHGLGSSFASLLIILAIVIWINGIRRDRHHDDSDGQDSEIPDIPLWRSIAGVLLAGGSGFMTGFMGAGGGTNILLILLFVNRFPIHKALGTSILIMSLTAASGVIGHASMGNVNISAGMTIAMAAIFTGIFCARQASKISEKSLSRLMSIVYFVLGILMLTIQVQTS</sequence>
<evidence type="ECO:0000256" key="5">
    <source>
        <dbReference type="RuleBase" id="RU363041"/>
    </source>
</evidence>
<dbReference type="Proteomes" id="UP000396862">
    <property type="component" value="Unassembled WGS sequence"/>
</dbReference>
<comment type="similarity">
    <text evidence="5">Belongs to the 4-toluene sulfonate uptake permease (TSUP) (TC 2.A.102) family.</text>
</comment>
<comment type="caution">
    <text evidence="7">The sequence shown here is derived from an EMBL/GenBank/DDBJ whole genome shotgun (WGS) entry which is preliminary data.</text>
</comment>
<dbReference type="PANTHER" id="PTHR43701">
    <property type="entry name" value="MEMBRANE TRANSPORTER PROTEIN MJ0441-RELATED"/>
    <property type="match status" value="1"/>
</dbReference>
<keyword evidence="2 5" id="KW-0812">Transmembrane</keyword>
<organism evidence="7 8">
    <name type="scientific">Prolixibacter denitrificans</name>
    <dbReference type="NCBI Taxonomy" id="1541063"/>
    <lineage>
        <taxon>Bacteria</taxon>
        <taxon>Pseudomonadati</taxon>
        <taxon>Bacteroidota</taxon>
        <taxon>Bacteroidia</taxon>
        <taxon>Marinilabiliales</taxon>
        <taxon>Prolixibacteraceae</taxon>
        <taxon>Prolixibacter</taxon>
    </lineage>
</organism>
<feature type="transmembrane region" description="Helical" evidence="5">
    <location>
        <begin position="255"/>
        <end position="274"/>
    </location>
</feature>
<accession>A0A2P8CEE4</accession>
<reference evidence="7 8" key="1">
    <citation type="submission" date="2018-03" db="EMBL/GenBank/DDBJ databases">
        <title>Genomic Encyclopedia of Archaeal and Bacterial Type Strains, Phase II (KMG-II): from individual species to whole genera.</title>
        <authorList>
            <person name="Goeker M."/>
        </authorList>
    </citation>
    <scope>NUCLEOTIDE SEQUENCE [LARGE SCALE GENOMIC DNA]</scope>
    <source>
        <strain evidence="7 8">DSM 27267</strain>
    </source>
</reference>
<dbReference type="PANTHER" id="PTHR43701:SF2">
    <property type="entry name" value="MEMBRANE TRANSPORTER PROTEIN YJNA-RELATED"/>
    <property type="match status" value="1"/>
</dbReference>
<feature type="transmembrane region" description="Helical" evidence="5">
    <location>
        <begin position="58"/>
        <end position="78"/>
    </location>
</feature>
<feature type="transmembrane region" description="Helical" evidence="5">
    <location>
        <begin position="18"/>
        <end position="51"/>
    </location>
</feature>
<evidence type="ECO:0000313" key="6">
    <source>
        <dbReference type="EMBL" id="GET21764.1"/>
    </source>
</evidence>
<evidence type="ECO:0000256" key="2">
    <source>
        <dbReference type="ARBA" id="ARBA00022692"/>
    </source>
</evidence>
<dbReference type="InterPro" id="IPR051598">
    <property type="entry name" value="TSUP/Inactive_protease-like"/>
</dbReference>
<feature type="transmembrane region" description="Helical" evidence="5">
    <location>
        <begin position="155"/>
        <end position="187"/>
    </location>
</feature>
<comment type="subcellular location">
    <subcellularLocation>
        <location evidence="5">Cell membrane</location>
        <topology evidence="5">Multi-pass membrane protein</topology>
    </subcellularLocation>
    <subcellularLocation>
        <location evidence="1">Membrane</location>
        <topology evidence="1">Multi-pass membrane protein</topology>
    </subcellularLocation>
</comment>
<dbReference type="AlphaFoldDB" id="A0A2P8CEE4"/>
<keyword evidence="3 5" id="KW-1133">Transmembrane helix</keyword>
<dbReference type="RefSeq" id="WP_170108919.1">
    <property type="nucleotide sequence ID" value="NZ_BLAU01000001.1"/>
</dbReference>
<dbReference type="Pfam" id="PF01925">
    <property type="entry name" value="TauE"/>
    <property type="match status" value="1"/>
</dbReference>
<reference evidence="6 9" key="2">
    <citation type="submission" date="2019-10" db="EMBL/GenBank/DDBJ databases">
        <title>Prolixibacter strains distinguished by the presence of nitrate reductase genes were adept at nitrate-dependent anaerobic corrosion of metallic iron and carbon steel.</title>
        <authorList>
            <person name="Iino T."/>
            <person name="Shono N."/>
            <person name="Ito K."/>
            <person name="Nakamura R."/>
            <person name="Sueoka K."/>
            <person name="Harayama S."/>
            <person name="Ohkuma M."/>
        </authorList>
    </citation>
    <scope>NUCLEOTIDE SEQUENCE [LARGE SCALE GENOMIC DNA]</scope>
    <source>
        <strain evidence="6 9">MIC1-1</strain>
    </source>
</reference>
<dbReference type="GO" id="GO:0005886">
    <property type="term" value="C:plasma membrane"/>
    <property type="evidence" value="ECO:0007669"/>
    <property type="project" value="UniProtKB-SubCell"/>
</dbReference>
<keyword evidence="5" id="KW-1003">Cell membrane</keyword>
<feature type="transmembrane region" description="Helical" evidence="5">
    <location>
        <begin position="90"/>
        <end position="106"/>
    </location>
</feature>
<protein>
    <recommendedName>
        <fullName evidence="5">Probable membrane transporter protein</fullName>
    </recommendedName>
</protein>
<feature type="transmembrane region" description="Helical" evidence="5">
    <location>
        <begin position="225"/>
        <end position="243"/>
    </location>
</feature>
<name>A0A2P8CEE4_9BACT</name>
<evidence type="ECO:0000313" key="7">
    <source>
        <dbReference type="EMBL" id="PSK83355.1"/>
    </source>
</evidence>